<sequence>MATKTELVSKVQEVNLARTGEKLSNDEATLRTEDVINAIEQMLVGGSDVTLGFAKIVQGVQAACTKKNPQTGEPIEVPEKRVTKWKAMPKFKEKLNS</sequence>
<dbReference type="SUPFAM" id="SSF47729">
    <property type="entry name" value="IHF-like DNA-binding proteins"/>
    <property type="match status" value="1"/>
</dbReference>
<keyword evidence="3" id="KW-1185">Reference proteome</keyword>
<dbReference type="GO" id="GO:0003677">
    <property type="term" value="F:DNA binding"/>
    <property type="evidence" value="ECO:0007669"/>
    <property type="project" value="UniProtKB-KW"/>
</dbReference>
<name>A0ABX7AMZ6_9BACI</name>
<dbReference type="Pfam" id="PF00216">
    <property type="entry name" value="Bac_DNA_binding"/>
    <property type="match status" value="1"/>
</dbReference>
<evidence type="ECO:0000313" key="2">
    <source>
        <dbReference type="EMBL" id="QQP10871.1"/>
    </source>
</evidence>
<proteinExistence type="inferred from homology"/>
<evidence type="ECO:0000256" key="1">
    <source>
        <dbReference type="RuleBase" id="RU003939"/>
    </source>
</evidence>
<dbReference type="InterPro" id="IPR000119">
    <property type="entry name" value="Hist_DNA-bd"/>
</dbReference>
<keyword evidence="2" id="KW-0238">DNA-binding</keyword>
<reference evidence="2 3" key="1">
    <citation type="submission" date="2020-01" db="EMBL/GenBank/DDBJ databases">
        <authorList>
            <person name="Liu G."/>
            <person name="Liu B."/>
        </authorList>
    </citation>
    <scope>NUCLEOTIDE SEQUENCE [LARGE SCALE GENOMIC DNA]</scope>
    <source>
        <strain evidence="2 3">FJAT-51161</strain>
    </source>
</reference>
<dbReference type="RefSeq" id="WP_053595669.1">
    <property type="nucleotide sequence ID" value="NZ_CP067341.1"/>
</dbReference>
<comment type="similarity">
    <text evidence="1">Belongs to the bacterial histone-like protein family.</text>
</comment>
<dbReference type="EMBL" id="CP067341">
    <property type="protein sequence ID" value="QQP10871.1"/>
    <property type="molecule type" value="Genomic_DNA"/>
</dbReference>
<protein>
    <submittedName>
        <fullName evidence="2">HU family DNA-binding protein</fullName>
    </submittedName>
</protein>
<dbReference type="Gene3D" id="4.10.520.10">
    <property type="entry name" value="IHF-like DNA-binding proteins"/>
    <property type="match status" value="1"/>
</dbReference>
<organism evidence="2 3">
    <name type="scientific">Lysinibacillus agricola</name>
    <dbReference type="NCBI Taxonomy" id="2590012"/>
    <lineage>
        <taxon>Bacteria</taxon>
        <taxon>Bacillati</taxon>
        <taxon>Bacillota</taxon>
        <taxon>Bacilli</taxon>
        <taxon>Bacillales</taxon>
        <taxon>Bacillaceae</taxon>
        <taxon>Lysinibacillus</taxon>
    </lineage>
</organism>
<evidence type="ECO:0000313" key="3">
    <source>
        <dbReference type="Proteomes" id="UP000596049"/>
    </source>
</evidence>
<gene>
    <name evidence="2" type="ORF">FJQ98_16630</name>
</gene>
<dbReference type="SMART" id="SM00411">
    <property type="entry name" value="BHL"/>
    <property type="match status" value="1"/>
</dbReference>
<dbReference type="Proteomes" id="UP000596049">
    <property type="component" value="Chromosome"/>
</dbReference>
<dbReference type="InterPro" id="IPR010992">
    <property type="entry name" value="IHF-like_DNA-bd_dom_sf"/>
</dbReference>
<accession>A0ABX7AMZ6</accession>